<proteinExistence type="predicted"/>
<gene>
    <name evidence="2" type="ORF">AVDCRST_MAG88-1305</name>
</gene>
<organism evidence="2">
    <name type="scientific">uncultured Thermomicrobiales bacterium</name>
    <dbReference type="NCBI Taxonomy" id="1645740"/>
    <lineage>
        <taxon>Bacteria</taxon>
        <taxon>Pseudomonadati</taxon>
        <taxon>Thermomicrobiota</taxon>
        <taxon>Thermomicrobia</taxon>
        <taxon>Thermomicrobiales</taxon>
        <taxon>environmental samples</taxon>
    </lineage>
</organism>
<feature type="region of interest" description="Disordered" evidence="1">
    <location>
        <begin position="64"/>
        <end position="85"/>
    </location>
</feature>
<dbReference type="AlphaFoldDB" id="A0A6J4USJ8"/>
<feature type="region of interest" description="Disordered" evidence="1">
    <location>
        <begin position="1"/>
        <end position="39"/>
    </location>
</feature>
<reference evidence="2" key="1">
    <citation type="submission" date="2020-02" db="EMBL/GenBank/DDBJ databases">
        <authorList>
            <person name="Meier V. D."/>
        </authorList>
    </citation>
    <scope>NUCLEOTIDE SEQUENCE</scope>
    <source>
        <strain evidence="2">AVDCRST_MAG88</strain>
    </source>
</reference>
<accession>A0A6J4USJ8</accession>
<feature type="compositionally biased region" description="Basic and acidic residues" evidence="1">
    <location>
        <begin position="1"/>
        <end position="22"/>
    </location>
</feature>
<evidence type="ECO:0000313" key="2">
    <source>
        <dbReference type="EMBL" id="CAA9558558.1"/>
    </source>
</evidence>
<protein>
    <submittedName>
        <fullName evidence="2">Uncharacterized protein</fullName>
    </submittedName>
</protein>
<dbReference type="EMBL" id="CADCWM010000435">
    <property type="protein sequence ID" value="CAA9558558.1"/>
    <property type="molecule type" value="Genomic_DNA"/>
</dbReference>
<evidence type="ECO:0000256" key="1">
    <source>
        <dbReference type="SAM" id="MobiDB-lite"/>
    </source>
</evidence>
<sequence length="100" mass="11148">MARRLSEEHLVERGLAEARLPADQHQPATPRQRRRKGVAQVRPLALAIDERWGGEFEDRASKLVGHRGPHGLTVGTGGAEYSTRRPMRCRANVDTRLAST</sequence>
<name>A0A6J4USJ8_9BACT</name>